<dbReference type="InterPro" id="IPR027359">
    <property type="entry name" value="Volt_channel_dom_sf"/>
</dbReference>
<keyword evidence="2" id="KW-0813">Transport</keyword>
<dbReference type="InterPro" id="IPR028325">
    <property type="entry name" value="VG_K_chnl"/>
</dbReference>
<dbReference type="PANTHER" id="PTHR11537">
    <property type="entry name" value="VOLTAGE-GATED POTASSIUM CHANNEL"/>
    <property type="match status" value="1"/>
</dbReference>
<keyword evidence="3" id="KW-0633">Potassium transport</keyword>
<keyword evidence="8 12" id="KW-1133">Transmembrane helix</keyword>
<evidence type="ECO:0000256" key="12">
    <source>
        <dbReference type="SAM" id="Phobius"/>
    </source>
</evidence>
<evidence type="ECO:0000256" key="2">
    <source>
        <dbReference type="ARBA" id="ARBA00022448"/>
    </source>
</evidence>
<evidence type="ECO:0000313" key="14">
    <source>
        <dbReference type="EMBL" id="MFC7357442.1"/>
    </source>
</evidence>
<evidence type="ECO:0000256" key="7">
    <source>
        <dbReference type="ARBA" id="ARBA00022958"/>
    </source>
</evidence>
<evidence type="ECO:0000256" key="11">
    <source>
        <dbReference type="ARBA" id="ARBA00023303"/>
    </source>
</evidence>
<keyword evidence="7" id="KW-0630">Potassium</keyword>
<evidence type="ECO:0000256" key="5">
    <source>
        <dbReference type="ARBA" id="ARBA00022826"/>
    </source>
</evidence>
<dbReference type="InterPro" id="IPR003938">
    <property type="entry name" value="K_chnl_volt-dep_EAG/ELK/ERG"/>
</dbReference>
<reference evidence="15" key="1">
    <citation type="journal article" date="2019" name="Int. J. Syst. Evol. Microbiol.">
        <title>The Global Catalogue of Microorganisms (GCM) 10K type strain sequencing project: providing services to taxonomists for standard genome sequencing and annotation.</title>
        <authorList>
            <consortium name="The Broad Institute Genomics Platform"/>
            <consortium name="The Broad Institute Genome Sequencing Center for Infectious Disease"/>
            <person name="Wu L."/>
            <person name="Ma J."/>
        </authorList>
    </citation>
    <scope>NUCLEOTIDE SEQUENCE [LARGE SCALE GENOMIC DNA]</scope>
    <source>
        <strain evidence="15">CGMCC 1.16306</strain>
    </source>
</reference>
<organism evidence="14 15">
    <name type="scientific">Jejudonia soesokkakensis</name>
    <dbReference type="NCBI Taxonomy" id="1323432"/>
    <lineage>
        <taxon>Bacteria</taxon>
        <taxon>Pseudomonadati</taxon>
        <taxon>Bacteroidota</taxon>
        <taxon>Flavobacteriia</taxon>
        <taxon>Flavobacteriales</taxon>
        <taxon>Flavobacteriaceae</taxon>
        <taxon>Jejudonia</taxon>
    </lineage>
</organism>
<protein>
    <submittedName>
        <fullName evidence="14">Ion transporter</fullName>
    </submittedName>
</protein>
<evidence type="ECO:0000256" key="8">
    <source>
        <dbReference type="ARBA" id="ARBA00022989"/>
    </source>
</evidence>
<comment type="subcellular location">
    <subcellularLocation>
        <location evidence="1">Membrane</location>
        <topology evidence="1">Multi-pass membrane protein</topology>
    </subcellularLocation>
</comment>
<evidence type="ECO:0000256" key="10">
    <source>
        <dbReference type="ARBA" id="ARBA00023136"/>
    </source>
</evidence>
<evidence type="ECO:0000256" key="6">
    <source>
        <dbReference type="ARBA" id="ARBA00022882"/>
    </source>
</evidence>
<keyword evidence="10 12" id="KW-0472">Membrane</keyword>
<feature type="domain" description="Ion transport" evidence="13">
    <location>
        <begin position="18"/>
        <end position="228"/>
    </location>
</feature>
<dbReference type="PRINTS" id="PR01463">
    <property type="entry name" value="EAGCHANLFMLY"/>
</dbReference>
<dbReference type="Proteomes" id="UP001596415">
    <property type="component" value="Unassembled WGS sequence"/>
</dbReference>
<evidence type="ECO:0000313" key="15">
    <source>
        <dbReference type="Proteomes" id="UP001596415"/>
    </source>
</evidence>
<dbReference type="SUPFAM" id="SSF81324">
    <property type="entry name" value="Voltage-gated potassium channels"/>
    <property type="match status" value="1"/>
</dbReference>
<keyword evidence="5" id="KW-0631">Potassium channel</keyword>
<evidence type="ECO:0000256" key="4">
    <source>
        <dbReference type="ARBA" id="ARBA00022692"/>
    </source>
</evidence>
<keyword evidence="9" id="KW-0406">Ion transport</keyword>
<proteinExistence type="predicted"/>
<evidence type="ECO:0000256" key="3">
    <source>
        <dbReference type="ARBA" id="ARBA00022538"/>
    </source>
</evidence>
<dbReference type="Pfam" id="PF00520">
    <property type="entry name" value="Ion_trans"/>
    <property type="match status" value="1"/>
</dbReference>
<dbReference type="RefSeq" id="WP_380217288.1">
    <property type="nucleotide sequence ID" value="NZ_JBHTBN010000003.1"/>
</dbReference>
<sequence length="238" mass="27500">MATLKNIITNINSKNGRRFDIFIQILIILSLVAFSIETLPHLKDSTRSLLYWFEVFCVSIFTVEYILRIIYSKKPWKYILSFYGMIDFLAILPFYLSFGLDLRSLRIFRIFRVFRILKLVRYNKALRRFKQAAVDAREEIILFLIITGILLYLSAIGIYYFENEAQPEKFSSVFTSLWWSISTLTTVGYGDIYPITIGGKIFTFFILIIGLGIITVPAGLVASALSNTVKLKKKKHGE</sequence>
<dbReference type="PANTHER" id="PTHR11537:SF254">
    <property type="entry name" value="POTASSIUM VOLTAGE-GATED CHANNEL PROTEIN SHAB"/>
    <property type="match status" value="1"/>
</dbReference>
<evidence type="ECO:0000256" key="1">
    <source>
        <dbReference type="ARBA" id="ARBA00004141"/>
    </source>
</evidence>
<comment type="caution">
    <text evidence="14">The sequence shown here is derived from an EMBL/GenBank/DDBJ whole genome shotgun (WGS) entry which is preliminary data.</text>
</comment>
<dbReference type="InterPro" id="IPR005821">
    <property type="entry name" value="Ion_trans_dom"/>
</dbReference>
<name>A0ABW2MRC6_9FLAO</name>
<feature type="transmembrane region" description="Helical" evidence="12">
    <location>
        <begin position="140"/>
        <end position="161"/>
    </location>
</feature>
<feature type="transmembrane region" description="Helical" evidence="12">
    <location>
        <begin position="21"/>
        <end position="39"/>
    </location>
</feature>
<dbReference type="PRINTS" id="PR00169">
    <property type="entry name" value="KCHANNEL"/>
</dbReference>
<dbReference type="Gene3D" id="1.10.287.70">
    <property type="match status" value="1"/>
</dbReference>
<keyword evidence="4 12" id="KW-0812">Transmembrane</keyword>
<keyword evidence="6" id="KW-0851">Voltage-gated channel</keyword>
<accession>A0ABW2MRC6</accession>
<keyword evidence="15" id="KW-1185">Reference proteome</keyword>
<evidence type="ECO:0000256" key="9">
    <source>
        <dbReference type="ARBA" id="ARBA00023065"/>
    </source>
</evidence>
<feature type="transmembrane region" description="Helical" evidence="12">
    <location>
        <begin position="173"/>
        <end position="195"/>
    </location>
</feature>
<gene>
    <name evidence="14" type="ORF">ACFQO1_07070</name>
</gene>
<feature type="transmembrane region" description="Helical" evidence="12">
    <location>
        <begin position="78"/>
        <end position="96"/>
    </location>
</feature>
<feature type="transmembrane region" description="Helical" evidence="12">
    <location>
        <begin position="51"/>
        <end position="71"/>
    </location>
</feature>
<dbReference type="EMBL" id="JBHTBN010000003">
    <property type="protein sequence ID" value="MFC7357442.1"/>
    <property type="molecule type" value="Genomic_DNA"/>
</dbReference>
<keyword evidence="11" id="KW-0407">Ion channel</keyword>
<dbReference type="Gene3D" id="1.20.120.350">
    <property type="entry name" value="Voltage-gated potassium channels. Chain C"/>
    <property type="match status" value="1"/>
</dbReference>
<feature type="transmembrane region" description="Helical" evidence="12">
    <location>
        <begin position="201"/>
        <end position="225"/>
    </location>
</feature>
<evidence type="ECO:0000259" key="13">
    <source>
        <dbReference type="Pfam" id="PF00520"/>
    </source>
</evidence>